<dbReference type="InterPro" id="IPR036388">
    <property type="entry name" value="WH-like_DNA-bd_sf"/>
</dbReference>
<accession>A0A506XXQ5</accession>
<dbReference type="InterPro" id="IPR036390">
    <property type="entry name" value="WH_DNA-bd_sf"/>
</dbReference>
<dbReference type="Pfam" id="PF01614">
    <property type="entry name" value="IclR_C"/>
    <property type="match status" value="1"/>
</dbReference>
<keyword evidence="1" id="KW-0805">Transcription regulation</keyword>
<dbReference type="Proteomes" id="UP000316252">
    <property type="component" value="Unassembled WGS sequence"/>
</dbReference>
<dbReference type="GO" id="GO:0003700">
    <property type="term" value="F:DNA-binding transcription factor activity"/>
    <property type="evidence" value="ECO:0007669"/>
    <property type="project" value="TreeGrafter"/>
</dbReference>
<dbReference type="InterPro" id="IPR005471">
    <property type="entry name" value="Tscrpt_reg_IclR_N"/>
</dbReference>
<feature type="domain" description="IclR-ED" evidence="5">
    <location>
        <begin position="87"/>
        <end position="264"/>
    </location>
</feature>
<dbReference type="GO" id="GO:0045892">
    <property type="term" value="P:negative regulation of DNA-templated transcription"/>
    <property type="evidence" value="ECO:0007669"/>
    <property type="project" value="TreeGrafter"/>
</dbReference>
<gene>
    <name evidence="6" type="ORF">FJ657_02405</name>
</gene>
<keyword evidence="3" id="KW-0804">Transcription</keyword>
<dbReference type="InterPro" id="IPR029016">
    <property type="entry name" value="GAF-like_dom_sf"/>
</dbReference>
<dbReference type="PANTHER" id="PTHR30136:SF8">
    <property type="entry name" value="TRANSCRIPTIONAL REGULATORY PROTEIN"/>
    <property type="match status" value="1"/>
</dbReference>
<keyword evidence="2" id="KW-0238">DNA-binding</keyword>
<dbReference type="PROSITE" id="PS51078">
    <property type="entry name" value="ICLR_ED"/>
    <property type="match status" value="1"/>
</dbReference>
<evidence type="ECO:0000256" key="2">
    <source>
        <dbReference type="ARBA" id="ARBA00023125"/>
    </source>
</evidence>
<evidence type="ECO:0000313" key="6">
    <source>
        <dbReference type="EMBL" id="TPW77551.1"/>
    </source>
</evidence>
<dbReference type="GO" id="GO:0003677">
    <property type="term" value="F:DNA binding"/>
    <property type="evidence" value="ECO:0007669"/>
    <property type="project" value="UniProtKB-KW"/>
</dbReference>
<dbReference type="OrthoDB" id="5242615at2"/>
<dbReference type="PANTHER" id="PTHR30136">
    <property type="entry name" value="HELIX-TURN-HELIX TRANSCRIPTIONAL REGULATOR, ICLR FAMILY"/>
    <property type="match status" value="1"/>
</dbReference>
<organism evidence="6 7">
    <name type="scientific">Schumannella soli</name>
    <dbReference type="NCBI Taxonomy" id="2590779"/>
    <lineage>
        <taxon>Bacteria</taxon>
        <taxon>Bacillati</taxon>
        <taxon>Actinomycetota</taxon>
        <taxon>Actinomycetes</taxon>
        <taxon>Micrococcales</taxon>
        <taxon>Microbacteriaceae</taxon>
        <taxon>Schumannella</taxon>
    </lineage>
</organism>
<feature type="domain" description="HTH iclR-type" evidence="4">
    <location>
        <begin position="29"/>
        <end position="93"/>
    </location>
</feature>
<evidence type="ECO:0000313" key="7">
    <source>
        <dbReference type="Proteomes" id="UP000316252"/>
    </source>
</evidence>
<dbReference type="SUPFAM" id="SSF46785">
    <property type="entry name" value="Winged helix' DNA-binding domain"/>
    <property type="match status" value="1"/>
</dbReference>
<dbReference type="SMART" id="SM00346">
    <property type="entry name" value="HTH_ICLR"/>
    <property type="match status" value="1"/>
</dbReference>
<dbReference type="InterPro" id="IPR014757">
    <property type="entry name" value="Tscrpt_reg_IclR_C"/>
</dbReference>
<name>A0A506XXQ5_9MICO</name>
<dbReference type="PROSITE" id="PS51077">
    <property type="entry name" value="HTH_ICLR"/>
    <property type="match status" value="1"/>
</dbReference>
<protein>
    <submittedName>
        <fullName evidence="6">Helix-turn-helix domain-containing protein</fullName>
    </submittedName>
</protein>
<dbReference type="EMBL" id="VHQG01000001">
    <property type="protein sequence ID" value="TPW77551.1"/>
    <property type="molecule type" value="Genomic_DNA"/>
</dbReference>
<evidence type="ECO:0000256" key="1">
    <source>
        <dbReference type="ARBA" id="ARBA00023015"/>
    </source>
</evidence>
<dbReference type="InterPro" id="IPR050707">
    <property type="entry name" value="HTH_MetabolicPath_Reg"/>
</dbReference>
<comment type="caution">
    <text evidence="6">The sequence shown here is derived from an EMBL/GenBank/DDBJ whole genome shotgun (WGS) entry which is preliminary data.</text>
</comment>
<evidence type="ECO:0000259" key="5">
    <source>
        <dbReference type="PROSITE" id="PS51078"/>
    </source>
</evidence>
<proteinExistence type="predicted"/>
<dbReference type="AlphaFoldDB" id="A0A506XXQ5"/>
<evidence type="ECO:0000259" key="4">
    <source>
        <dbReference type="PROSITE" id="PS51077"/>
    </source>
</evidence>
<dbReference type="RefSeq" id="WP_141162079.1">
    <property type="nucleotide sequence ID" value="NZ_VHQG01000001.1"/>
</dbReference>
<dbReference type="Gene3D" id="1.10.10.10">
    <property type="entry name" value="Winged helix-like DNA-binding domain superfamily/Winged helix DNA-binding domain"/>
    <property type="match status" value="1"/>
</dbReference>
<reference evidence="6 7" key="1">
    <citation type="submission" date="2019-06" db="EMBL/GenBank/DDBJ databases">
        <authorList>
            <person name="Li F."/>
        </authorList>
    </citation>
    <scope>NUCLEOTIDE SEQUENCE [LARGE SCALE GENOMIC DNA]</scope>
    <source>
        <strain evidence="6 7">10F1D-1</strain>
    </source>
</reference>
<dbReference type="Pfam" id="PF09339">
    <property type="entry name" value="HTH_IclR"/>
    <property type="match status" value="1"/>
</dbReference>
<dbReference type="Gene3D" id="3.30.450.40">
    <property type="match status" value="1"/>
</dbReference>
<evidence type="ECO:0000256" key="3">
    <source>
        <dbReference type="ARBA" id="ARBA00023163"/>
    </source>
</evidence>
<keyword evidence="7" id="KW-1185">Reference proteome</keyword>
<sequence length="264" mass="27967">MARELIGDPLGAPAHPVGTPSLEIEKGAIQSIERAGLVLSLFDRDVHVLSAAFVAERLGMNRTTAHRYLQSLQTSGFLDADNRPGPLLEQLGAYISSRQDVLSVAPPVMRRLSDDTGLTAVMSFLGRSGAIVTLVEEAAAGAVMLTVRIGTLLEAKSAQSRVLLAFQSDPATVGRLHAALEPDAARHEREVLARVRRDRIAWADLGRIGLASVAAPVFGPHNVQAAIALIGTTALLRPGDEPEIRDRVAALRASAELLSDLASS</sequence>
<dbReference type="SUPFAM" id="SSF55781">
    <property type="entry name" value="GAF domain-like"/>
    <property type="match status" value="1"/>
</dbReference>